<evidence type="ECO:0000313" key="4">
    <source>
        <dbReference type="EMBL" id="GAL75571.1"/>
    </source>
</evidence>
<keyword evidence="1" id="KW-0472">Membrane</keyword>
<dbReference type="EMBL" id="PVNA01000005">
    <property type="protein sequence ID" value="PRX12723.1"/>
    <property type="molecule type" value="Genomic_DNA"/>
</dbReference>
<dbReference type="EMBL" id="BBMM01000005">
    <property type="protein sequence ID" value="GAL00324.1"/>
    <property type="molecule type" value="Genomic_DNA"/>
</dbReference>
<dbReference type="Proteomes" id="UP000028531">
    <property type="component" value="Unassembled WGS sequence"/>
</dbReference>
<keyword evidence="11" id="KW-1185">Reference proteome</keyword>
<protein>
    <submittedName>
        <fullName evidence="5">Riboflavin synthase subunit beta</fullName>
    </submittedName>
</protein>
<feature type="transmembrane region" description="Helical" evidence="1">
    <location>
        <begin position="69"/>
        <end position="91"/>
    </location>
</feature>
<accession>A0A081DAA3</accession>
<dbReference type="RefSeq" id="WP_036584620.1">
    <property type="nucleotide sequence ID" value="NZ_CP136694.1"/>
</dbReference>
<evidence type="ECO:0000313" key="11">
    <source>
        <dbReference type="Proteomes" id="UP000239997"/>
    </source>
</evidence>
<dbReference type="GeneID" id="90597041"/>
<reference evidence="6 11" key="3">
    <citation type="submission" date="2018-03" db="EMBL/GenBank/DDBJ databases">
        <title>Genomic Encyclopedia of Archaeal and Bacterial Type Strains, Phase II (KMG-II): from individual species to whole genera.</title>
        <authorList>
            <person name="Goeker M."/>
        </authorList>
    </citation>
    <scope>NUCLEOTIDE SEQUENCE [LARGE SCALE GENOMIC DNA]</scope>
    <source>
        <strain evidence="6 11">DSM 22727</strain>
    </source>
</reference>
<dbReference type="OrthoDB" id="1139505at2"/>
<dbReference type="Proteomes" id="UP000029647">
    <property type="component" value="Unassembled WGS sequence"/>
</dbReference>
<gene>
    <name evidence="5" type="ORF">IL45_13035</name>
    <name evidence="4" type="ORF">JCM19275_2022</name>
    <name evidence="2" type="ORF">JCM19296_1441</name>
    <name evidence="3" type="ORF">JCM19314_1932</name>
    <name evidence="6" type="ORF">LY02_02375</name>
</gene>
<evidence type="ECO:0000313" key="9">
    <source>
        <dbReference type="Proteomes" id="UP000029226"/>
    </source>
</evidence>
<evidence type="ECO:0000313" key="2">
    <source>
        <dbReference type="EMBL" id="GAK75849.1"/>
    </source>
</evidence>
<sequence length="93" mass="11038">MGILTRRKNKKYSYEPRFYKQEEGTRPFEIKHKFDEHRSTIDAGGLKNRFNTAMSDYKQGVDAGVKKRLYIIVAVLVLVFLWLIDFDLSIFKF</sequence>
<reference evidence="5 7" key="2">
    <citation type="submission" date="2014-07" db="EMBL/GenBank/DDBJ databases">
        <title>Draft genome sequence of Nonlabens ulvanivorans, an ulvan degrading bacterium.</title>
        <authorList>
            <person name="Kopel M."/>
            <person name="Helbert W."/>
            <person name="Henrissat B."/>
            <person name="Doniger T."/>
            <person name="Banin E."/>
        </authorList>
    </citation>
    <scope>NUCLEOTIDE SEQUENCE [LARGE SCALE GENOMIC DNA]</scope>
    <source>
        <strain evidence="5 7">PLR</strain>
    </source>
</reference>
<evidence type="ECO:0000313" key="5">
    <source>
        <dbReference type="EMBL" id="KEZ93047.1"/>
    </source>
</evidence>
<dbReference type="Proteomes" id="UP000028980">
    <property type="component" value="Unassembled WGS sequence"/>
</dbReference>
<evidence type="ECO:0000313" key="7">
    <source>
        <dbReference type="Proteomes" id="UP000028531"/>
    </source>
</evidence>
<comment type="caution">
    <text evidence="2">The sequence shown here is derived from an EMBL/GenBank/DDBJ whole genome shotgun (WGS) entry which is preliminary data.</text>
</comment>
<keyword evidence="1" id="KW-0812">Transmembrane</keyword>
<dbReference type="AlphaFoldDB" id="A0A081DAA3"/>
<dbReference type="EMBL" id="BBLG01000002">
    <property type="protein sequence ID" value="GAK75849.1"/>
    <property type="molecule type" value="Genomic_DNA"/>
</dbReference>
<evidence type="ECO:0000256" key="1">
    <source>
        <dbReference type="SAM" id="Phobius"/>
    </source>
</evidence>
<keyword evidence="1" id="KW-1133">Transmembrane helix</keyword>
<dbReference type="EMBL" id="JPJI01000032">
    <property type="protein sequence ID" value="KEZ93047.1"/>
    <property type="molecule type" value="Genomic_DNA"/>
</dbReference>
<evidence type="ECO:0000313" key="10">
    <source>
        <dbReference type="Proteomes" id="UP000029647"/>
    </source>
</evidence>
<dbReference type="Proteomes" id="UP000239997">
    <property type="component" value="Unassembled WGS sequence"/>
</dbReference>
<dbReference type="EMBL" id="BBNT01000005">
    <property type="protein sequence ID" value="GAL75571.1"/>
    <property type="molecule type" value="Genomic_DNA"/>
</dbReference>
<name>A0A081DAA3_NONUL</name>
<evidence type="ECO:0000313" key="8">
    <source>
        <dbReference type="Proteomes" id="UP000028980"/>
    </source>
</evidence>
<reference evidence="8 9" key="1">
    <citation type="journal article" date="2014" name="Genome Announc.">
        <title>Draft Genome Sequences of Marine Flavobacterium Nonlabens Strains NR17, NR24, NR27, NR32, NR33, and Ara13.</title>
        <authorList>
            <person name="Nakanishi M."/>
            <person name="Meirelles P."/>
            <person name="Suzuki R."/>
            <person name="Takatani N."/>
            <person name="Mino S."/>
            <person name="Suda W."/>
            <person name="Oshima K."/>
            <person name="Hattori M."/>
            <person name="Ohkuma M."/>
            <person name="Hosokawa M."/>
            <person name="Miyashita K."/>
            <person name="Thompson F.L."/>
            <person name="Niwa A."/>
            <person name="Sawabe T."/>
            <person name="Sawabe T."/>
        </authorList>
    </citation>
    <scope>NUCLEOTIDE SEQUENCE [LARGE SCALE GENOMIC DNA]</scope>
    <source>
        <strain evidence="4">JCM 19275</strain>
        <strain evidence="2">JCM 19296</strain>
        <strain evidence="3">JCM 19314</strain>
        <strain evidence="10">JCM19275</strain>
        <strain evidence="8">JCM19296</strain>
        <strain evidence="9">JCM19314</strain>
    </source>
</reference>
<organism evidence="2 8">
    <name type="scientific">Nonlabens ulvanivorans</name>
    <name type="common">Persicivirga ulvanivorans</name>
    <dbReference type="NCBI Taxonomy" id="906888"/>
    <lineage>
        <taxon>Bacteria</taxon>
        <taxon>Pseudomonadati</taxon>
        <taxon>Bacteroidota</taxon>
        <taxon>Flavobacteriia</taxon>
        <taxon>Flavobacteriales</taxon>
        <taxon>Flavobacteriaceae</taxon>
        <taxon>Nonlabens</taxon>
    </lineage>
</organism>
<evidence type="ECO:0000313" key="3">
    <source>
        <dbReference type="EMBL" id="GAL00324.1"/>
    </source>
</evidence>
<proteinExistence type="predicted"/>
<dbReference type="Proteomes" id="UP000029226">
    <property type="component" value="Unassembled WGS sequence"/>
</dbReference>
<evidence type="ECO:0000313" key="6">
    <source>
        <dbReference type="EMBL" id="PRX12723.1"/>
    </source>
</evidence>